<proteinExistence type="predicted"/>
<accession>A0A9N9HB16</accession>
<feature type="region of interest" description="Disordered" evidence="1">
    <location>
        <begin position="18"/>
        <end position="296"/>
    </location>
</feature>
<organism evidence="2 3">
    <name type="scientific">Paraglomus occultum</name>
    <dbReference type="NCBI Taxonomy" id="144539"/>
    <lineage>
        <taxon>Eukaryota</taxon>
        <taxon>Fungi</taxon>
        <taxon>Fungi incertae sedis</taxon>
        <taxon>Mucoromycota</taxon>
        <taxon>Glomeromycotina</taxon>
        <taxon>Glomeromycetes</taxon>
        <taxon>Paraglomerales</taxon>
        <taxon>Paraglomeraceae</taxon>
        <taxon>Paraglomus</taxon>
    </lineage>
</organism>
<feature type="compositionally biased region" description="Polar residues" evidence="1">
    <location>
        <begin position="88"/>
        <end position="122"/>
    </location>
</feature>
<comment type="caution">
    <text evidence="2">The sequence shown here is derived from an EMBL/GenBank/DDBJ whole genome shotgun (WGS) entry which is preliminary data.</text>
</comment>
<feature type="compositionally biased region" description="Basic and acidic residues" evidence="1">
    <location>
        <begin position="281"/>
        <end position="296"/>
    </location>
</feature>
<sequence length="296" mass="31705">MSRKEPVKPVNDLIRFWNQAANGSNDEPKNPLRQQTMPTENPTGVRQGPLARRSTAPLQAETSSNAKSSQTKTAENSRLTSGAIKKSVITNLNDSQTTGNASSSKKTSIGMTTSAALTNSSDSDNKPEMEPPGTSFSIINIQTLSTKTDKGRMNWSSLPQPASSDPLSSSSTGTSPAIAALEKIRNSTQENVDLFTRRQSVRGPRPPTDRVGTLITKFKSATNSGVTSPKSPDSPTGEQRTHELVSPTSPISIGSFEETVTRAFSSDGAFSPPLSPPGVRDYTDKRGKTSKYIFDK</sequence>
<feature type="compositionally biased region" description="Polar residues" evidence="1">
    <location>
        <begin position="134"/>
        <end position="146"/>
    </location>
</feature>
<feature type="non-terminal residue" evidence="2">
    <location>
        <position position="296"/>
    </location>
</feature>
<evidence type="ECO:0000313" key="2">
    <source>
        <dbReference type="EMBL" id="CAG8660370.1"/>
    </source>
</evidence>
<dbReference type="AlphaFoldDB" id="A0A9N9HB16"/>
<evidence type="ECO:0000256" key="1">
    <source>
        <dbReference type="SAM" id="MobiDB-lite"/>
    </source>
</evidence>
<keyword evidence="3" id="KW-1185">Reference proteome</keyword>
<reference evidence="2" key="1">
    <citation type="submission" date="2021-06" db="EMBL/GenBank/DDBJ databases">
        <authorList>
            <person name="Kallberg Y."/>
            <person name="Tangrot J."/>
            <person name="Rosling A."/>
        </authorList>
    </citation>
    <scope>NUCLEOTIDE SEQUENCE</scope>
    <source>
        <strain evidence="2">IA702</strain>
    </source>
</reference>
<feature type="compositionally biased region" description="Polar residues" evidence="1">
    <location>
        <begin position="32"/>
        <end position="44"/>
    </location>
</feature>
<feature type="compositionally biased region" description="Low complexity" evidence="1">
    <location>
        <begin position="156"/>
        <end position="180"/>
    </location>
</feature>
<evidence type="ECO:0000313" key="3">
    <source>
        <dbReference type="Proteomes" id="UP000789572"/>
    </source>
</evidence>
<protein>
    <submittedName>
        <fullName evidence="2">6663_t:CDS:1</fullName>
    </submittedName>
</protein>
<feature type="compositionally biased region" description="Polar residues" evidence="1">
    <location>
        <begin position="56"/>
        <end position="80"/>
    </location>
</feature>
<dbReference type="Proteomes" id="UP000789572">
    <property type="component" value="Unassembled WGS sequence"/>
</dbReference>
<feature type="compositionally biased region" description="Polar residues" evidence="1">
    <location>
        <begin position="219"/>
        <end position="238"/>
    </location>
</feature>
<name>A0A9N9HB16_9GLOM</name>
<gene>
    <name evidence="2" type="ORF">POCULU_LOCUS10426</name>
</gene>
<dbReference type="EMBL" id="CAJVPJ010005299">
    <property type="protein sequence ID" value="CAG8660370.1"/>
    <property type="molecule type" value="Genomic_DNA"/>
</dbReference>